<protein>
    <recommendedName>
        <fullName evidence="5">Transmembrane protein</fullName>
    </recommendedName>
</protein>
<evidence type="ECO:0000256" key="1">
    <source>
        <dbReference type="SAM" id="Phobius"/>
    </source>
</evidence>
<proteinExistence type="predicted"/>
<dbReference type="InParanoid" id="A0A152A836"/>
<dbReference type="EMBL" id="LODT01000004">
    <property type="protein sequence ID" value="KYR02368.1"/>
    <property type="molecule type" value="Genomic_DNA"/>
</dbReference>
<comment type="caution">
    <text evidence="3">The sequence shown here is derived from an EMBL/GenBank/DDBJ whole genome shotgun (WGS) entry which is preliminary data.</text>
</comment>
<dbReference type="Proteomes" id="UP000076078">
    <property type="component" value="Unassembled WGS sequence"/>
</dbReference>
<feature type="transmembrane region" description="Helical" evidence="1">
    <location>
        <begin position="83"/>
        <end position="105"/>
    </location>
</feature>
<evidence type="ECO:0000313" key="3">
    <source>
        <dbReference type="EMBL" id="KYR02368.1"/>
    </source>
</evidence>
<evidence type="ECO:0000256" key="2">
    <source>
        <dbReference type="SAM" id="SignalP"/>
    </source>
</evidence>
<keyword evidence="1" id="KW-0812">Transmembrane</keyword>
<gene>
    <name evidence="3" type="ORF">DLAC_01202</name>
</gene>
<keyword evidence="1" id="KW-0472">Membrane</keyword>
<feature type="chain" id="PRO_5007593745" description="Transmembrane protein" evidence="2">
    <location>
        <begin position="24"/>
        <end position="163"/>
    </location>
</feature>
<organism evidence="3 4">
    <name type="scientific">Tieghemostelium lacteum</name>
    <name type="common">Slime mold</name>
    <name type="synonym">Dictyostelium lacteum</name>
    <dbReference type="NCBI Taxonomy" id="361077"/>
    <lineage>
        <taxon>Eukaryota</taxon>
        <taxon>Amoebozoa</taxon>
        <taxon>Evosea</taxon>
        <taxon>Eumycetozoa</taxon>
        <taxon>Dictyostelia</taxon>
        <taxon>Dictyosteliales</taxon>
        <taxon>Raperosteliaceae</taxon>
        <taxon>Tieghemostelium</taxon>
    </lineage>
</organism>
<reference evidence="3 4" key="1">
    <citation type="submission" date="2015-12" db="EMBL/GenBank/DDBJ databases">
        <title>Dictyostelia acquired genes for synthesis and detection of signals that induce cell-type specialization by lateral gene transfer from prokaryotes.</title>
        <authorList>
            <person name="Gloeckner G."/>
            <person name="Schaap P."/>
        </authorList>
    </citation>
    <scope>NUCLEOTIDE SEQUENCE [LARGE SCALE GENOMIC DNA]</scope>
    <source>
        <strain evidence="3 4">TK</strain>
    </source>
</reference>
<evidence type="ECO:0008006" key="5">
    <source>
        <dbReference type="Google" id="ProtNLM"/>
    </source>
</evidence>
<feature type="signal peptide" evidence="2">
    <location>
        <begin position="1"/>
        <end position="23"/>
    </location>
</feature>
<keyword evidence="4" id="KW-1185">Reference proteome</keyword>
<dbReference type="OMA" id="FWKEWEC"/>
<dbReference type="AlphaFoldDB" id="A0A152A836"/>
<name>A0A152A836_TIELA</name>
<sequence>MKQLNILLLILLSTIFISNVVNADCCLGASVSVVDMSLNDCDPLYKDNFFITYTCNGYSTSAESIFNAQVCDSCSTNVTSGGIAVFVVVPIVLLMMCCCCIYACCCRPGKRYHHHNIFYSQPQYVPVPPDNHHHHHHSSNVPVYQTQPQVFQPQVYQPQSYNM</sequence>
<keyword evidence="1" id="KW-1133">Transmembrane helix</keyword>
<keyword evidence="2" id="KW-0732">Signal</keyword>
<evidence type="ECO:0000313" key="4">
    <source>
        <dbReference type="Proteomes" id="UP000076078"/>
    </source>
</evidence>
<accession>A0A152A836</accession>